<dbReference type="Pfam" id="PF22725">
    <property type="entry name" value="GFO_IDH_MocA_C3"/>
    <property type="match status" value="1"/>
</dbReference>
<dbReference type="PANTHER" id="PTHR43377:SF1">
    <property type="entry name" value="BILIVERDIN REDUCTASE A"/>
    <property type="match status" value="1"/>
</dbReference>
<sequence>MKKLRVGIIGVGMAFEQLHYPAFQELKDRYEIKALCDTVKDKAQSWARRLGLSEQDVYTDYRPMVLRDDLDVIDIMVPISLNYKVTEDVAKAISGTAKGIICEKPLAPTLDQAVAHAELPRKYNVPVLIAENYRYNEEIDKIRDLVRTKRIGDVVYFMQNRVACFPCELNQPNKFPNAEWRQHPDYPGGAIMDTGVHDMAALRHIFGAVDKLHAFGVPLESDYSPYSVVCVNMLFKNGVTGQFSFFSSGKEMQRPLIGLRIFGTKGMIYLEERDCGTINVTYNDGRAEKIMYRPQRGYYNELLNFHKFMTGEEPISVPPEMEYGDTKTILDILRSAREGNVVTVDETSDYSPVYGAGHLQEQQPTTIM</sequence>
<dbReference type="PANTHER" id="PTHR43377">
    <property type="entry name" value="BILIVERDIN REDUCTASE A"/>
    <property type="match status" value="1"/>
</dbReference>
<dbReference type="EMBL" id="WNKU01000001">
    <property type="protein sequence ID" value="MTV47422.1"/>
    <property type="molecule type" value="Genomic_DNA"/>
</dbReference>
<dbReference type="RefSeq" id="WP_155474549.1">
    <property type="nucleotide sequence ID" value="NZ_WNKU01000001.1"/>
</dbReference>
<dbReference type="InterPro" id="IPR000683">
    <property type="entry name" value="Gfo/Idh/MocA-like_OxRdtase_N"/>
</dbReference>
<dbReference type="SUPFAM" id="SSF51735">
    <property type="entry name" value="NAD(P)-binding Rossmann-fold domains"/>
    <property type="match status" value="1"/>
</dbReference>
<evidence type="ECO:0000259" key="2">
    <source>
        <dbReference type="Pfam" id="PF22725"/>
    </source>
</evidence>
<evidence type="ECO:0000259" key="1">
    <source>
        <dbReference type="Pfam" id="PF01408"/>
    </source>
</evidence>
<accession>A0A6I3SB21</accession>
<protein>
    <submittedName>
        <fullName evidence="3">Gfo/Idh/MocA family oxidoreductase</fullName>
    </submittedName>
</protein>
<dbReference type="GO" id="GO:0000166">
    <property type="term" value="F:nucleotide binding"/>
    <property type="evidence" value="ECO:0007669"/>
    <property type="project" value="InterPro"/>
</dbReference>
<dbReference type="Proteomes" id="UP000430670">
    <property type="component" value="Unassembled WGS sequence"/>
</dbReference>
<name>A0A6I3SB21_HELMO</name>
<keyword evidence="4" id="KW-1185">Reference proteome</keyword>
<organism evidence="3 4">
    <name type="scientific">Heliobacterium mobile</name>
    <name type="common">Heliobacillus mobilis</name>
    <dbReference type="NCBI Taxonomy" id="28064"/>
    <lineage>
        <taxon>Bacteria</taxon>
        <taxon>Bacillati</taxon>
        <taxon>Bacillota</taxon>
        <taxon>Clostridia</taxon>
        <taxon>Eubacteriales</taxon>
        <taxon>Heliobacteriaceae</taxon>
        <taxon>Heliobacterium</taxon>
    </lineage>
</organism>
<proteinExistence type="predicted"/>
<evidence type="ECO:0000313" key="4">
    <source>
        <dbReference type="Proteomes" id="UP000430670"/>
    </source>
</evidence>
<feature type="domain" description="Gfo/Idh/MocA-like oxidoreductase N-terminal" evidence="1">
    <location>
        <begin position="4"/>
        <end position="128"/>
    </location>
</feature>
<dbReference type="SUPFAM" id="SSF55347">
    <property type="entry name" value="Glyceraldehyde-3-phosphate dehydrogenase-like, C-terminal domain"/>
    <property type="match status" value="1"/>
</dbReference>
<dbReference type="OrthoDB" id="9815825at2"/>
<feature type="domain" description="GFO/IDH/MocA-like oxidoreductase" evidence="2">
    <location>
        <begin position="141"/>
        <end position="268"/>
    </location>
</feature>
<dbReference type="InterPro" id="IPR051450">
    <property type="entry name" value="Gfo/Idh/MocA_Oxidoreductases"/>
</dbReference>
<comment type="caution">
    <text evidence="3">The sequence shown here is derived from an EMBL/GenBank/DDBJ whole genome shotgun (WGS) entry which is preliminary data.</text>
</comment>
<dbReference type="Pfam" id="PF01408">
    <property type="entry name" value="GFO_IDH_MocA"/>
    <property type="match status" value="1"/>
</dbReference>
<dbReference type="InterPro" id="IPR036291">
    <property type="entry name" value="NAD(P)-bd_dom_sf"/>
</dbReference>
<dbReference type="AlphaFoldDB" id="A0A6I3SB21"/>
<gene>
    <name evidence="3" type="ORF">GJ688_00330</name>
</gene>
<dbReference type="Gene3D" id="3.30.360.10">
    <property type="entry name" value="Dihydrodipicolinate Reductase, domain 2"/>
    <property type="match status" value="1"/>
</dbReference>
<dbReference type="Gene3D" id="3.40.50.720">
    <property type="entry name" value="NAD(P)-binding Rossmann-like Domain"/>
    <property type="match status" value="1"/>
</dbReference>
<dbReference type="InterPro" id="IPR055170">
    <property type="entry name" value="GFO_IDH_MocA-like_dom"/>
</dbReference>
<evidence type="ECO:0000313" key="3">
    <source>
        <dbReference type="EMBL" id="MTV47422.1"/>
    </source>
</evidence>
<reference evidence="3 4" key="1">
    <citation type="submission" date="2019-11" db="EMBL/GenBank/DDBJ databases">
        <title>Whole-genome sequence of a the green, strictly anaerobic photosynthetic bacterium Heliobacillus mobilis DSM 6151.</title>
        <authorList>
            <person name="Kyndt J.A."/>
            <person name="Meyer T.E."/>
        </authorList>
    </citation>
    <scope>NUCLEOTIDE SEQUENCE [LARGE SCALE GENOMIC DNA]</scope>
    <source>
        <strain evidence="3 4">DSM 6151</strain>
    </source>
</reference>